<sequence length="403" mass="45130">MGPGCREDTIDDLCGFSNWRKTVDLGNSLLRRMVLAIPQAMMHSRAFHVFTNGLKVAHEAQLRDWEAVIRAWERDPLATEINPFDYPEVEAETMADVVKRIAEEDHTRVSRNGASALQVNPAAFLMAGMEIQQTQMEIALDVKRQNKTTIQATDLQRKRTLLLGKILALQDAQNTYMPGLSQWIVNQNPPLPPGDQSRPEAIKILLPSSLPVDDRQGICLSGLIKHEEDLRQAQAGEALRDLRSNLRMRTFAHQFKQKHLDGQGMYTKSRSLLDGSEGRIREACARYCSARAGLLGLRGPGPWETVFQELRKEDIRGINEQAMNDEEKEENRKARALAGLTGDGSDELDEYGEPVDLTVLFHLETGEGHRSLSWIWYTASSAEDLGADGKLHPGNLSTFMCDS</sequence>
<protein>
    <submittedName>
        <fullName evidence="1">Uncharacterized protein</fullName>
    </submittedName>
</protein>
<keyword evidence="2" id="KW-1185">Reference proteome</keyword>
<dbReference type="Proteomes" id="UP000620124">
    <property type="component" value="Unassembled WGS sequence"/>
</dbReference>
<name>A0A8H7D5V0_9AGAR</name>
<proteinExistence type="predicted"/>
<evidence type="ECO:0000313" key="2">
    <source>
        <dbReference type="Proteomes" id="UP000620124"/>
    </source>
</evidence>
<dbReference type="EMBL" id="JACAZI010000005">
    <property type="protein sequence ID" value="KAF7359938.1"/>
    <property type="molecule type" value="Genomic_DNA"/>
</dbReference>
<reference evidence="1" key="1">
    <citation type="submission" date="2020-05" db="EMBL/GenBank/DDBJ databases">
        <title>Mycena genomes resolve the evolution of fungal bioluminescence.</title>
        <authorList>
            <person name="Tsai I.J."/>
        </authorList>
    </citation>
    <scope>NUCLEOTIDE SEQUENCE</scope>
    <source>
        <strain evidence="1">CCC161011</strain>
    </source>
</reference>
<gene>
    <name evidence="1" type="ORF">MVEN_00720200</name>
</gene>
<evidence type="ECO:0000313" key="1">
    <source>
        <dbReference type="EMBL" id="KAF7359938.1"/>
    </source>
</evidence>
<accession>A0A8H7D5V0</accession>
<dbReference type="AlphaFoldDB" id="A0A8H7D5V0"/>
<organism evidence="1 2">
    <name type="scientific">Mycena venus</name>
    <dbReference type="NCBI Taxonomy" id="2733690"/>
    <lineage>
        <taxon>Eukaryota</taxon>
        <taxon>Fungi</taxon>
        <taxon>Dikarya</taxon>
        <taxon>Basidiomycota</taxon>
        <taxon>Agaricomycotina</taxon>
        <taxon>Agaricomycetes</taxon>
        <taxon>Agaricomycetidae</taxon>
        <taxon>Agaricales</taxon>
        <taxon>Marasmiineae</taxon>
        <taxon>Mycenaceae</taxon>
        <taxon>Mycena</taxon>
    </lineage>
</organism>
<comment type="caution">
    <text evidence="1">The sequence shown here is derived from an EMBL/GenBank/DDBJ whole genome shotgun (WGS) entry which is preliminary data.</text>
</comment>
<dbReference type="OrthoDB" id="2983149at2759"/>